<sequence length="370" mass="41599">MVTHLYQWGIIYDSQSQKRIKCHVPTKMTINQRLEGNFEQVTCGTNFTVVLDSNHRVYVVGDEPKYGRLGQGNDKTIVPTLTLIKGRLPSIGFISSGPSTTILLTTDKRELWGFGKGIGYLAKQILQSEQIITHCVCSENSIIIVINGCQINERRFNRDGFTTEWICVYQLSDTNDKIQHIDIGSSLNGFITEQGHVYLWGPTVPYGKIFNEENFRNISINNPIQKDLNNNNNNNNDRPIQISCSRGQFHAHVLLLTEQGCIYSMGSNYKAKLGIDINQLFTGEWILIELTRTCPFKMIAAGGIHSSALSIDGHVFTWGCGSDGRLGHAEAQGHRYLYKEHEPRSIDLLNNQQALSISTSYYHMAAIVVQ</sequence>
<keyword evidence="6" id="KW-1185">Reference proteome</keyword>
<dbReference type="EMBL" id="CAJNOL010001206">
    <property type="protein sequence ID" value="CAF1312350.1"/>
    <property type="molecule type" value="Genomic_DNA"/>
</dbReference>
<evidence type="ECO:0000313" key="4">
    <source>
        <dbReference type="EMBL" id="CAF1312350.1"/>
    </source>
</evidence>
<accession>A0A814PFC6</accession>
<dbReference type="SUPFAM" id="SSF50985">
    <property type="entry name" value="RCC1/BLIP-II"/>
    <property type="match status" value="2"/>
</dbReference>
<name>A0A814PFC6_9BILA</name>
<evidence type="ECO:0000313" key="3">
    <source>
        <dbReference type="EMBL" id="CAF1105505.1"/>
    </source>
</evidence>
<keyword evidence="1" id="KW-0677">Repeat</keyword>
<evidence type="ECO:0000313" key="6">
    <source>
        <dbReference type="Proteomes" id="UP000663870"/>
    </source>
</evidence>
<evidence type="ECO:0000256" key="2">
    <source>
        <dbReference type="PROSITE-ProRule" id="PRU00235"/>
    </source>
</evidence>
<dbReference type="PANTHER" id="PTHR22870:SF408">
    <property type="entry name" value="OS09G0560450 PROTEIN"/>
    <property type="match status" value="1"/>
</dbReference>
<evidence type="ECO:0000256" key="1">
    <source>
        <dbReference type="ARBA" id="ARBA00022737"/>
    </source>
</evidence>
<reference evidence="3" key="1">
    <citation type="submission" date="2021-02" db="EMBL/GenBank/DDBJ databases">
        <authorList>
            <person name="Nowell W R."/>
        </authorList>
    </citation>
    <scope>NUCLEOTIDE SEQUENCE</scope>
</reference>
<organism evidence="3 5">
    <name type="scientific">Rotaria sordida</name>
    <dbReference type="NCBI Taxonomy" id="392033"/>
    <lineage>
        <taxon>Eukaryota</taxon>
        <taxon>Metazoa</taxon>
        <taxon>Spiralia</taxon>
        <taxon>Gnathifera</taxon>
        <taxon>Rotifera</taxon>
        <taxon>Eurotatoria</taxon>
        <taxon>Bdelloidea</taxon>
        <taxon>Philodinida</taxon>
        <taxon>Philodinidae</taxon>
        <taxon>Rotaria</taxon>
    </lineage>
</organism>
<dbReference type="InterPro" id="IPR000408">
    <property type="entry name" value="Reg_chr_condens"/>
</dbReference>
<dbReference type="Pfam" id="PF00415">
    <property type="entry name" value="RCC1"/>
    <property type="match status" value="1"/>
</dbReference>
<feature type="repeat" description="RCC1" evidence="2">
    <location>
        <begin position="260"/>
        <end position="312"/>
    </location>
</feature>
<dbReference type="Proteomes" id="UP000663870">
    <property type="component" value="Unassembled WGS sequence"/>
</dbReference>
<dbReference type="PANTHER" id="PTHR22870">
    <property type="entry name" value="REGULATOR OF CHROMOSOME CONDENSATION"/>
    <property type="match status" value="1"/>
</dbReference>
<feature type="repeat" description="RCC1" evidence="2">
    <location>
        <begin position="313"/>
        <end position="370"/>
    </location>
</feature>
<dbReference type="AlphaFoldDB" id="A0A814PFC6"/>
<proteinExistence type="predicted"/>
<dbReference type="EMBL" id="CAJNOH010000693">
    <property type="protein sequence ID" value="CAF1105505.1"/>
    <property type="molecule type" value="Genomic_DNA"/>
</dbReference>
<evidence type="ECO:0000313" key="5">
    <source>
        <dbReference type="Proteomes" id="UP000663854"/>
    </source>
</evidence>
<dbReference type="PROSITE" id="PS50012">
    <property type="entry name" value="RCC1_3"/>
    <property type="match status" value="2"/>
</dbReference>
<dbReference type="InterPro" id="IPR009091">
    <property type="entry name" value="RCC1/BLIP-II"/>
</dbReference>
<dbReference type="InterPro" id="IPR051210">
    <property type="entry name" value="Ub_ligase/GEF_domain"/>
</dbReference>
<dbReference type="Gene3D" id="2.130.10.30">
    <property type="entry name" value="Regulator of chromosome condensation 1/beta-lactamase-inhibitor protein II"/>
    <property type="match status" value="2"/>
</dbReference>
<gene>
    <name evidence="4" type="ORF">JXQ802_LOCUS30092</name>
    <name evidence="3" type="ORF">PYM288_LOCUS19904</name>
</gene>
<comment type="caution">
    <text evidence="3">The sequence shown here is derived from an EMBL/GenBank/DDBJ whole genome shotgun (WGS) entry which is preliminary data.</text>
</comment>
<dbReference type="Proteomes" id="UP000663854">
    <property type="component" value="Unassembled WGS sequence"/>
</dbReference>
<protein>
    <submittedName>
        <fullName evidence="3">Uncharacterized protein</fullName>
    </submittedName>
</protein>